<dbReference type="EMBL" id="KV925690">
    <property type="protein sequence ID" value="PIO37605.1"/>
    <property type="molecule type" value="Genomic_DNA"/>
</dbReference>
<gene>
    <name evidence="1" type="ORF">AB205_0151500</name>
</gene>
<organism evidence="1 2">
    <name type="scientific">Aquarana catesbeiana</name>
    <name type="common">American bullfrog</name>
    <name type="synonym">Rana catesbeiana</name>
    <dbReference type="NCBI Taxonomy" id="8400"/>
    <lineage>
        <taxon>Eukaryota</taxon>
        <taxon>Metazoa</taxon>
        <taxon>Chordata</taxon>
        <taxon>Craniata</taxon>
        <taxon>Vertebrata</taxon>
        <taxon>Euteleostomi</taxon>
        <taxon>Amphibia</taxon>
        <taxon>Batrachia</taxon>
        <taxon>Anura</taxon>
        <taxon>Neobatrachia</taxon>
        <taxon>Ranoidea</taxon>
        <taxon>Ranidae</taxon>
        <taxon>Aquarana</taxon>
    </lineage>
</organism>
<dbReference type="OrthoDB" id="6075577at2759"/>
<evidence type="ECO:0000313" key="2">
    <source>
        <dbReference type="Proteomes" id="UP000228934"/>
    </source>
</evidence>
<accession>A0A2G9SC16</accession>
<dbReference type="Proteomes" id="UP000228934">
    <property type="component" value="Unassembled WGS sequence"/>
</dbReference>
<sequence length="79" mass="9449">MTADMQQEIVRDREHNIGVIREDHCFYSLFTNQSFHLCAPYSSLKKGLLTHFIFLSARFIIKDQRRKTLKRKEMDSTKK</sequence>
<evidence type="ECO:0000313" key="1">
    <source>
        <dbReference type="EMBL" id="PIO37605.1"/>
    </source>
</evidence>
<protein>
    <submittedName>
        <fullName evidence="1">Uncharacterized protein</fullName>
    </submittedName>
</protein>
<keyword evidence="2" id="KW-1185">Reference proteome</keyword>
<dbReference type="AlphaFoldDB" id="A0A2G9SC16"/>
<name>A0A2G9SC16_AQUCT</name>
<proteinExistence type="predicted"/>
<reference evidence="2" key="1">
    <citation type="journal article" date="2017" name="Nat. Commun.">
        <title>The North American bullfrog draft genome provides insight into hormonal regulation of long noncoding RNA.</title>
        <authorList>
            <person name="Hammond S.A."/>
            <person name="Warren R.L."/>
            <person name="Vandervalk B.P."/>
            <person name="Kucuk E."/>
            <person name="Khan H."/>
            <person name="Gibb E.A."/>
            <person name="Pandoh P."/>
            <person name="Kirk H."/>
            <person name="Zhao Y."/>
            <person name="Jones M."/>
            <person name="Mungall A.J."/>
            <person name="Coope R."/>
            <person name="Pleasance S."/>
            <person name="Moore R.A."/>
            <person name="Holt R.A."/>
            <person name="Round J.M."/>
            <person name="Ohora S."/>
            <person name="Walle B.V."/>
            <person name="Veldhoen N."/>
            <person name="Helbing C.C."/>
            <person name="Birol I."/>
        </authorList>
    </citation>
    <scope>NUCLEOTIDE SEQUENCE [LARGE SCALE GENOMIC DNA]</scope>
</reference>